<dbReference type="InterPro" id="IPR000731">
    <property type="entry name" value="SSD"/>
</dbReference>
<dbReference type="InterPro" id="IPR053958">
    <property type="entry name" value="HMGCR/SNAP/NPC1-like_SSD"/>
</dbReference>
<feature type="non-terminal residue" evidence="4">
    <location>
        <position position="1"/>
    </location>
</feature>
<evidence type="ECO:0000313" key="4">
    <source>
        <dbReference type="EMBL" id="CAJ0581633.1"/>
    </source>
</evidence>
<dbReference type="PANTHER" id="PTHR10796:SF103">
    <property type="entry name" value="SSD DOMAIN-CONTAINING PROTEIN"/>
    <property type="match status" value="1"/>
</dbReference>
<dbReference type="GO" id="GO:0030659">
    <property type="term" value="C:cytoplasmic vesicle membrane"/>
    <property type="evidence" value="ECO:0007669"/>
    <property type="project" value="TreeGrafter"/>
</dbReference>
<dbReference type="SUPFAM" id="SSF82866">
    <property type="entry name" value="Multidrug efflux transporter AcrB transmembrane domain"/>
    <property type="match status" value="1"/>
</dbReference>
<dbReference type="AlphaFoldDB" id="A0AA36D8D7"/>
<organism evidence="4 5">
    <name type="scientific">Mesorhabditis spiculigera</name>
    <dbReference type="NCBI Taxonomy" id="96644"/>
    <lineage>
        <taxon>Eukaryota</taxon>
        <taxon>Metazoa</taxon>
        <taxon>Ecdysozoa</taxon>
        <taxon>Nematoda</taxon>
        <taxon>Chromadorea</taxon>
        <taxon>Rhabditida</taxon>
        <taxon>Rhabditina</taxon>
        <taxon>Rhabditomorpha</taxon>
        <taxon>Rhabditoidea</taxon>
        <taxon>Rhabditidae</taxon>
        <taxon>Mesorhabditinae</taxon>
        <taxon>Mesorhabditis</taxon>
    </lineage>
</organism>
<evidence type="ECO:0000259" key="3">
    <source>
        <dbReference type="PROSITE" id="PS50156"/>
    </source>
</evidence>
<dbReference type="Gene3D" id="1.20.1640.10">
    <property type="entry name" value="Multidrug efflux transporter AcrB transmembrane domain"/>
    <property type="match status" value="1"/>
</dbReference>
<protein>
    <recommendedName>
        <fullName evidence="3">SSD domain-containing protein</fullName>
    </recommendedName>
</protein>
<comment type="caution">
    <text evidence="4">The sequence shown here is derived from an EMBL/GenBank/DDBJ whole genome shotgun (WGS) entry which is preliminary data.</text>
</comment>
<dbReference type="GO" id="GO:0005886">
    <property type="term" value="C:plasma membrane"/>
    <property type="evidence" value="ECO:0007669"/>
    <property type="project" value="TreeGrafter"/>
</dbReference>
<feature type="transmembrane region" description="Helical" evidence="2">
    <location>
        <begin position="7"/>
        <end position="34"/>
    </location>
</feature>
<evidence type="ECO:0000313" key="5">
    <source>
        <dbReference type="Proteomes" id="UP001177023"/>
    </source>
</evidence>
<sequence>MPVVQLFCLYVSVALFIDFVYQLTFFTALMTFVVRRQIAIDEKLQASGQSSETSSIQRWRDKLRENSMLSLSFETSKKFVQETSANYDWLDWFVDWLHTGCAKFTIALIFFAHIGISSYLATKVNTDFDMENLYLANSPLTDISRRMQDFVLKESFVDNFAVYPMPDFSNETVRDRFEAMVNQLETIPRFSGGPNNTNLWLRKYKETIAFWGEDEESWADQTMLANFRDNDLEEKFITIGKNSAGNEVIDGFFFSVVYQNLSSFLEVEEMMQIRRNIIAQYPEFTVHAHHPFEKVPTESAAAAPSNFLQTAVSAVIMMSLLVWVFVMKAEAILSVSISIVSICVGIVGYLHVWGVHLDAVSLISILMSVGFSVDYSAHVCYHYFAHAADAEHDSEQE</sequence>
<feature type="transmembrane region" description="Helical" evidence="2">
    <location>
        <begin position="333"/>
        <end position="353"/>
    </location>
</feature>
<keyword evidence="2" id="KW-0812">Transmembrane</keyword>
<feature type="domain" description="SSD" evidence="3">
    <location>
        <begin position="1"/>
        <end position="32"/>
    </location>
</feature>
<keyword evidence="5" id="KW-1185">Reference proteome</keyword>
<dbReference type="InterPro" id="IPR051697">
    <property type="entry name" value="Patched_domain-protein"/>
</dbReference>
<evidence type="ECO:0000256" key="2">
    <source>
        <dbReference type="SAM" id="Phobius"/>
    </source>
</evidence>
<proteinExistence type="inferred from homology"/>
<feature type="transmembrane region" description="Helical" evidence="2">
    <location>
        <begin position="307"/>
        <end position="326"/>
    </location>
</feature>
<accession>A0AA36D8D7</accession>
<dbReference type="Pfam" id="PF12349">
    <property type="entry name" value="Sterol-sensing"/>
    <property type="match status" value="1"/>
</dbReference>
<dbReference type="Proteomes" id="UP001177023">
    <property type="component" value="Unassembled WGS sequence"/>
</dbReference>
<keyword evidence="2" id="KW-0472">Membrane</keyword>
<feature type="transmembrane region" description="Helical" evidence="2">
    <location>
        <begin position="359"/>
        <end position="377"/>
    </location>
</feature>
<dbReference type="GO" id="GO:0006897">
    <property type="term" value="P:endocytosis"/>
    <property type="evidence" value="ECO:0007669"/>
    <property type="project" value="TreeGrafter"/>
</dbReference>
<name>A0AA36D8D7_9BILA</name>
<comment type="similarity">
    <text evidence="1">Belongs to the patched family.</text>
</comment>
<reference evidence="4" key="1">
    <citation type="submission" date="2023-06" db="EMBL/GenBank/DDBJ databases">
        <authorList>
            <person name="Delattre M."/>
        </authorList>
    </citation>
    <scope>NUCLEOTIDE SEQUENCE</scope>
    <source>
        <strain evidence="4">AF72</strain>
    </source>
</reference>
<gene>
    <name evidence="4" type="ORF">MSPICULIGERA_LOCUS19788</name>
</gene>
<keyword evidence="2" id="KW-1133">Transmembrane helix</keyword>
<evidence type="ECO:0000256" key="1">
    <source>
        <dbReference type="ARBA" id="ARBA00005585"/>
    </source>
</evidence>
<dbReference type="EMBL" id="CATQJA010002663">
    <property type="protein sequence ID" value="CAJ0581633.1"/>
    <property type="molecule type" value="Genomic_DNA"/>
</dbReference>
<dbReference type="GO" id="GO:0018996">
    <property type="term" value="P:molting cycle, collagen and cuticulin-based cuticle"/>
    <property type="evidence" value="ECO:0007669"/>
    <property type="project" value="TreeGrafter"/>
</dbReference>
<dbReference type="PANTHER" id="PTHR10796">
    <property type="entry name" value="PATCHED-RELATED"/>
    <property type="match status" value="1"/>
</dbReference>
<dbReference type="PROSITE" id="PS50156">
    <property type="entry name" value="SSD"/>
    <property type="match status" value="1"/>
</dbReference>